<dbReference type="GO" id="GO:0046872">
    <property type="term" value="F:metal ion binding"/>
    <property type="evidence" value="ECO:0007669"/>
    <property type="project" value="UniProtKB-KW"/>
</dbReference>
<dbReference type="FunFam" id="3.40.50.1000:FF:000192">
    <property type="entry name" value="CTD small phosphatase-like protein"/>
    <property type="match status" value="1"/>
</dbReference>
<dbReference type="InterPro" id="IPR004274">
    <property type="entry name" value="FCP1_dom"/>
</dbReference>
<feature type="region of interest" description="Disordered" evidence="11">
    <location>
        <begin position="58"/>
        <end position="98"/>
    </location>
</feature>
<feature type="region of interest" description="Disordered" evidence="11">
    <location>
        <begin position="246"/>
        <end position="308"/>
    </location>
</feature>
<dbReference type="Pfam" id="PF03031">
    <property type="entry name" value="NIF"/>
    <property type="match status" value="1"/>
</dbReference>
<dbReference type="InterPro" id="IPR050365">
    <property type="entry name" value="TIM50"/>
</dbReference>
<gene>
    <name evidence="13" type="ORF">PMAYCL1PPCAC_06365</name>
</gene>
<feature type="site" description="Transition state stabilizer" evidence="10">
    <location>
        <position position="474"/>
    </location>
</feature>
<dbReference type="CDD" id="cd07521">
    <property type="entry name" value="HAD_FCP1-like"/>
    <property type="match status" value="1"/>
</dbReference>
<feature type="region of interest" description="Disordered" evidence="11">
    <location>
        <begin position="146"/>
        <end position="165"/>
    </location>
</feature>
<protein>
    <recommendedName>
        <fullName evidence="2">protein-serine/threonine phosphatase</fullName>
        <ecNumber evidence="2">3.1.3.16</ecNumber>
    </recommendedName>
</protein>
<evidence type="ECO:0000256" key="4">
    <source>
        <dbReference type="ARBA" id="ARBA00022801"/>
    </source>
</evidence>
<dbReference type="SFLD" id="SFLDS00003">
    <property type="entry name" value="Haloacid_Dehalogenase"/>
    <property type="match status" value="1"/>
</dbReference>
<evidence type="ECO:0000313" key="13">
    <source>
        <dbReference type="EMBL" id="GMR36170.1"/>
    </source>
</evidence>
<feature type="region of interest" description="Disordered" evidence="11">
    <location>
        <begin position="197"/>
        <end position="231"/>
    </location>
</feature>
<dbReference type="AlphaFoldDB" id="A0AAN5CA06"/>
<feature type="compositionally biased region" description="Low complexity" evidence="11">
    <location>
        <begin position="81"/>
        <end position="97"/>
    </location>
</feature>
<evidence type="ECO:0000256" key="10">
    <source>
        <dbReference type="PIRSR" id="PIRSR640078-3"/>
    </source>
</evidence>
<feature type="site" description="Transition state stabilizer" evidence="10">
    <location>
        <position position="436"/>
    </location>
</feature>
<accession>A0AAN5CA06</accession>
<evidence type="ECO:0000256" key="7">
    <source>
        <dbReference type="ARBA" id="ARBA00047761"/>
    </source>
</evidence>
<dbReference type="PANTHER" id="PTHR12210">
    <property type="entry name" value="DULLARD PROTEIN PHOSPHATASE"/>
    <property type="match status" value="1"/>
</dbReference>
<organism evidence="13 14">
    <name type="scientific">Pristionchus mayeri</name>
    <dbReference type="NCBI Taxonomy" id="1317129"/>
    <lineage>
        <taxon>Eukaryota</taxon>
        <taxon>Metazoa</taxon>
        <taxon>Ecdysozoa</taxon>
        <taxon>Nematoda</taxon>
        <taxon>Chromadorea</taxon>
        <taxon>Rhabditida</taxon>
        <taxon>Rhabditina</taxon>
        <taxon>Diplogasteromorpha</taxon>
        <taxon>Diplogasteroidea</taxon>
        <taxon>Neodiplogasteridae</taxon>
        <taxon>Pristionchus</taxon>
    </lineage>
</organism>
<evidence type="ECO:0000259" key="12">
    <source>
        <dbReference type="PROSITE" id="PS50969"/>
    </source>
</evidence>
<feature type="domain" description="FCP1 homology" evidence="12">
    <location>
        <begin position="370"/>
        <end position="528"/>
    </location>
</feature>
<comment type="catalytic activity">
    <reaction evidence="7">
        <text>O-phospho-L-seryl-[protein] + H2O = L-seryl-[protein] + phosphate</text>
        <dbReference type="Rhea" id="RHEA:20629"/>
        <dbReference type="Rhea" id="RHEA-COMP:9863"/>
        <dbReference type="Rhea" id="RHEA-COMP:11604"/>
        <dbReference type="ChEBI" id="CHEBI:15377"/>
        <dbReference type="ChEBI" id="CHEBI:29999"/>
        <dbReference type="ChEBI" id="CHEBI:43474"/>
        <dbReference type="ChEBI" id="CHEBI:83421"/>
        <dbReference type="EC" id="3.1.3.16"/>
    </reaction>
</comment>
<evidence type="ECO:0000256" key="2">
    <source>
        <dbReference type="ARBA" id="ARBA00013081"/>
    </source>
</evidence>
<feature type="compositionally biased region" description="Low complexity" evidence="11">
    <location>
        <begin position="275"/>
        <end position="293"/>
    </location>
</feature>
<dbReference type="EMBL" id="BTRK01000002">
    <property type="protein sequence ID" value="GMR36170.1"/>
    <property type="molecule type" value="Genomic_DNA"/>
</dbReference>
<evidence type="ECO:0000256" key="3">
    <source>
        <dbReference type="ARBA" id="ARBA00022723"/>
    </source>
</evidence>
<keyword evidence="5" id="KW-0460">Magnesium</keyword>
<feature type="compositionally biased region" description="Low complexity" evidence="11">
    <location>
        <begin position="1"/>
        <end position="13"/>
    </location>
</feature>
<evidence type="ECO:0000256" key="6">
    <source>
        <dbReference type="ARBA" id="ARBA00022912"/>
    </source>
</evidence>
<dbReference type="InterPro" id="IPR040078">
    <property type="entry name" value="RNA_Pol_CTD_Phosphatase"/>
</dbReference>
<dbReference type="Gene3D" id="3.40.50.1000">
    <property type="entry name" value="HAD superfamily/HAD-like"/>
    <property type="match status" value="1"/>
</dbReference>
<comment type="cofactor">
    <cofactor evidence="1">
        <name>Mg(2+)</name>
        <dbReference type="ChEBI" id="CHEBI:18420"/>
    </cofactor>
</comment>
<feature type="region of interest" description="Disordered" evidence="11">
    <location>
        <begin position="1"/>
        <end position="41"/>
    </location>
</feature>
<dbReference type="EC" id="3.1.3.16" evidence="2"/>
<proteinExistence type="predicted"/>
<dbReference type="InterPro" id="IPR036412">
    <property type="entry name" value="HAD-like_sf"/>
</dbReference>
<dbReference type="PROSITE" id="PS50969">
    <property type="entry name" value="FCP1"/>
    <property type="match status" value="1"/>
</dbReference>
<evidence type="ECO:0000256" key="11">
    <source>
        <dbReference type="SAM" id="MobiDB-lite"/>
    </source>
</evidence>
<evidence type="ECO:0000256" key="9">
    <source>
        <dbReference type="PIRSR" id="PIRSR640078-1"/>
    </source>
</evidence>
<evidence type="ECO:0000256" key="5">
    <source>
        <dbReference type="ARBA" id="ARBA00022842"/>
    </source>
</evidence>
<evidence type="ECO:0000256" key="1">
    <source>
        <dbReference type="ARBA" id="ARBA00001946"/>
    </source>
</evidence>
<evidence type="ECO:0000256" key="8">
    <source>
        <dbReference type="ARBA" id="ARBA00048336"/>
    </source>
</evidence>
<reference evidence="14" key="1">
    <citation type="submission" date="2022-10" db="EMBL/GenBank/DDBJ databases">
        <title>Genome assembly of Pristionchus species.</title>
        <authorList>
            <person name="Yoshida K."/>
            <person name="Sommer R.J."/>
        </authorList>
    </citation>
    <scope>NUCLEOTIDE SEQUENCE [LARGE SCALE GENOMIC DNA]</scope>
    <source>
        <strain evidence="14">RS5460</strain>
    </source>
</reference>
<keyword evidence="3" id="KW-0479">Metal-binding</keyword>
<sequence>MSSPQPLLSQSSSADFWQKSHQHSSSPNYRGSAPLSHGERAATNGELAAAYWSPQANPFYGVGKGSGPPPSSSPSMKQRFPLQLPQQQSASAASLPRARLREERYTVAAPAANGTANGNSIGYKLANQRVGAPPMMMNVIEQRSPYPNGHSQQQQRPLQQMQPQPGVWTVEAERLAREARRPQPVLHQQQMQQTKVLQMQQPPPPAAVVKYGEKTRGTPPRGSNGRKPQRWGRIMQTLCCCIAPNRETGEKLPPINGSPTVSEKPKQQPQPPPSTQQMQPLQPQQQSQKKPQQVYTNGNGAPPAGLITQIQKPTSNEDVIPSHNPITQIVQNGVHLNGATPYPQAEITLSPGSYKPPPLEKLLLPALQPRDASKKCLIIDLDETLVHSSFKPVKNPDFVIPVEIDGVVHQVYVLKRPYVDEFLARVGEKFECVLFTASLAKYADPVADLLDKRGVFRSRLFREACVFHKGNYIKDLARLGRDLNRTLIVDNSPTSYLFHPENAIPVQTWFDDPSDVELLDILPLLDRLAQVDSVYSVLRGTNSSPDSAALLDRPYS</sequence>
<name>A0AAN5CA06_9BILA</name>
<keyword evidence="4" id="KW-0378">Hydrolase</keyword>
<keyword evidence="6" id="KW-0904">Protein phosphatase</keyword>
<keyword evidence="14" id="KW-1185">Reference proteome</keyword>
<dbReference type="Proteomes" id="UP001328107">
    <property type="component" value="Unassembled WGS sequence"/>
</dbReference>
<feature type="active site" description="Proton donor" evidence="9">
    <location>
        <position position="382"/>
    </location>
</feature>
<dbReference type="SMART" id="SM00577">
    <property type="entry name" value="CPDc"/>
    <property type="match status" value="1"/>
</dbReference>
<dbReference type="NCBIfam" id="TIGR02251">
    <property type="entry name" value="HIF-SF_euk"/>
    <property type="match status" value="1"/>
</dbReference>
<comment type="catalytic activity">
    <reaction evidence="8">
        <text>O-phospho-L-threonyl-[protein] + H2O = L-threonyl-[protein] + phosphate</text>
        <dbReference type="Rhea" id="RHEA:47004"/>
        <dbReference type="Rhea" id="RHEA-COMP:11060"/>
        <dbReference type="Rhea" id="RHEA-COMP:11605"/>
        <dbReference type="ChEBI" id="CHEBI:15377"/>
        <dbReference type="ChEBI" id="CHEBI:30013"/>
        <dbReference type="ChEBI" id="CHEBI:43474"/>
        <dbReference type="ChEBI" id="CHEBI:61977"/>
        <dbReference type="EC" id="3.1.3.16"/>
    </reaction>
</comment>
<feature type="compositionally biased region" description="Low complexity" evidence="11">
    <location>
        <begin position="152"/>
        <end position="165"/>
    </location>
</feature>
<evidence type="ECO:0000313" key="14">
    <source>
        <dbReference type="Proteomes" id="UP001328107"/>
    </source>
</evidence>
<comment type="caution">
    <text evidence="13">The sequence shown here is derived from an EMBL/GenBank/DDBJ whole genome shotgun (WGS) entry which is preliminary data.</text>
</comment>
<dbReference type="InterPro" id="IPR011948">
    <property type="entry name" value="Dullard_phosphatase"/>
</dbReference>
<dbReference type="InterPro" id="IPR023214">
    <property type="entry name" value="HAD_sf"/>
</dbReference>
<dbReference type="SFLD" id="SFLDG01124">
    <property type="entry name" value="C0.1:_RNA_Pol_CTD_Phosphatase"/>
    <property type="match status" value="1"/>
</dbReference>
<feature type="active site" description="4-aspartylphosphate intermediate" evidence="9">
    <location>
        <position position="380"/>
    </location>
</feature>
<dbReference type="SUPFAM" id="SSF56784">
    <property type="entry name" value="HAD-like"/>
    <property type="match status" value="1"/>
</dbReference>
<dbReference type="GO" id="GO:0008420">
    <property type="term" value="F:RNA polymerase II CTD heptapeptide repeat phosphatase activity"/>
    <property type="evidence" value="ECO:0007669"/>
    <property type="project" value="InterPro"/>
</dbReference>